<sequence>MDRPLDDPSTRYRCYHSAEVLQAQGHACHVTSLHAFLRAPQFDHDLYIFHRPEGSEPQLPDLVAGLRSLGRQVRADYDDLIFGGRDIALNSPFVRSRGKDPDRIIVRYRRNLDVLHLFDRVTVSTEPLKDQVLAHHPNAQVEVRPNFIPPSLLKRAEEAGWYKRNRPVRRIGYFAGTKGHSRDFRVAEHALRYCLGREPDTRLLIVGPVDLSLRLRWHRRVERQPLVPYEEMFELMSHCTDVIAPLEDTLFNRCKSRVKYLEATLAGCRLIATPVPDIEAIAGEGDMLPREEAAWFMACCFAKGASRKRPQKGGFKHPLPTTSQAAKDFKKTCDIPENGKECNGKYV</sequence>
<accession>A0ABV8UMW1</accession>
<reference evidence="2" key="1">
    <citation type="journal article" date="2019" name="Int. J. Syst. Evol. Microbiol.">
        <title>The Global Catalogue of Microorganisms (GCM) 10K type strain sequencing project: providing services to taxonomists for standard genome sequencing and annotation.</title>
        <authorList>
            <consortium name="The Broad Institute Genomics Platform"/>
            <consortium name="The Broad Institute Genome Sequencing Center for Infectious Disease"/>
            <person name="Wu L."/>
            <person name="Ma J."/>
        </authorList>
    </citation>
    <scope>NUCLEOTIDE SEQUENCE [LARGE SCALE GENOMIC DNA]</scope>
    <source>
        <strain evidence="2">CECT 8472</strain>
    </source>
</reference>
<dbReference type="Proteomes" id="UP001595799">
    <property type="component" value="Unassembled WGS sequence"/>
</dbReference>
<dbReference type="RefSeq" id="WP_382422899.1">
    <property type="nucleotide sequence ID" value="NZ_JBHSCW010000007.1"/>
</dbReference>
<keyword evidence="2" id="KW-1185">Reference proteome</keyword>
<dbReference type="EMBL" id="JBHSCW010000007">
    <property type="protein sequence ID" value="MFC4352550.1"/>
    <property type="molecule type" value="Genomic_DNA"/>
</dbReference>
<evidence type="ECO:0008006" key="3">
    <source>
        <dbReference type="Google" id="ProtNLM"/>
    </source>
</evidence>
<protein>
    <recommendedName>
        <fullName evidence="3">Glycosyltransferase</fullName>
    </recommendedName>
</protein>
<name>A0ABV8UMW1_9PROT</name>
<gene>
    <name evidence="1" type="ORF">ACFOW6_13445</name>
</gene>
<evidence type="ECO:0000313" key="2">
    <source>
        <dbReference type="Proteomes" id="UP001595799"/>
    </source>
</evidence>
<dbReference type="Gene3D" id="3.40.50.2000">
    <property type="entry name" value="Glycogen Phosphorylase B"/>
    <property type="match status" value="1"/>
</dbReference>
<comment type="caution">
    <text evidence="1">The sequence shown here is derived from an EMBL/GenBank/DDBJ whole genome shotgun (WGS) entry which is preliminary data.</text>
</comment>
<proteinExistence type="predicted"/>
<evidence type="ECO:0000313" key="1">
    <source>
        <dbReference type="EMBL" id="MFC4352550.1"/>
    </source>
</evidence>
<organism evidence="1 2">
    <name type="scientific">Fodinicurvata halophila</name>
    <dbReference type="NCBI Taxonomy" id="1419723"/>
    <lineage>
        <taxon>Bacteria</taxon>
        <taxon>Pseudomonadati</taxon>
        <taxon>Pseudomonadota</taxon>
        <taxon>Alphaproteobacteria</taxon>
        <taxon>Rhodospirillales</taxon>
        <taxon>Rhodovibrionaceae</taxon>
        <taxon>Fodinicurvata</taxon>
    </lineage>
</organism>
<dbReference type="SUPFAM" id="SSF53756">
    <property type="entry name" value="UDP-Glycosyltransferase/glycogen phosphorylase"/>
    <property type="match status" value="1"/>
</dbReference>